<reference evidence="18 19" key="2">
    <citation type="journal article" date="2018" name="Nature">
        <title>Mutant phenotypes for thousands of bacterial genes of unknown function.</title>
        <authorList>
            <person name="Price M.N."/>
            <person name="Wetmore K.M."/>
            <person name="Waters R.J."/>
            <person name="Callaghan M."/>
            <person name="Ray J."/>
            <person name="Liu H."/>
            <person name="Kuehl J.V."/>
            <person name="Melnyk R.A."/>
            <person name="Lamson J.S."/>
            <person name="Suh Y."/>
            <person name="Carlson H.K."/>
            <person name="Esquivel Z."/>
            <person name="Sadeeshkumar H."/>
            <person name="Chakraborty R."/>
            <person name="Zane G.M."/>
            <person name="Rubin B.E."/>
            <person name="Wall J.D."/>
            <person name="Visel A."/>
            <person name="Bristow J."/>
            <person name="Blow M.J."/>
            <person name="Arkin A.P."/>
            <person name="Deutschbauer A.M."/>
        </authorList>
    </citation>
    <scope>NUCLEOTIDE SEQUENCE [LARGE SCALE GENOMIC DNA]</scope>
    <source>
        <strain evidence="18 19">FW300-N1B4</strain>
    </source>
</reference>
<dbReference type="Proteomes" id="UP000076489">
    <property type="component" value="Unassembled WGS sequence"/>
</dbReference>
<dbReference type="GO" id="GO:0043138">
    <property type="term" value="F:3'-5' DNA helicase activity"/>
    <property type="evidence" value="ECO:0007669"/>
    <property type="project" value="UniProtKB-EC"/>
</dbReference>
<dbReference type="GO" id="GO:0005829">
    <property type="term" value="C:cytosol"/>
    <property type="evidence" value="ECO:0007669"/>
    <property type="project" value="TreeGrafter"/>
</dbReference>
<dbReference type="PANTHER" id="PTHR11070:SF2">
    <property type="entry name" value="ATP-DEPENDENT DNA HELICASE SRS2"/>
    <property type="match status" value="1"/>
</dbReference>
<evidence type="ECO:0000256" key="13">
    <source>
        <dbReference type="ARBA" id="ARBA00034923"/>
    </source>
</evidence>
<dbReference type="InterPro" id="IPR000212">
    <property type="entry name" value="DNA_helicase_UvrD/REP"/>
</dbReference>
<evidence type="ECO:0000256" key="2">
    <source>
        <dbReference type="ARBA" id="ARBA00022741"/>
    </source>
</evidence>
<comment type="catalytic activity">
    <reaction evidence="11">
        <text>Couples ATP hydrolysis with the unwinding of duplex DNA by translocating in the 3'-5' direction.</text>
        <dbReference type="EC" id="5.6.2.4"/>
    </reaction>
</comment>
<feature type="domain" description="UvrD-like helicase ATP-binding" evidence="16">
    <location>
        <begin position="1"/>
        <end position="455"/>
    </location>
</feature>
<dbReference type="Pfam" id="PF00580">
    <property type="entry name" value="UvrD-helicase"/>
    <property type="match status" value="1"/>
</dbReference>
<organism evidence="18 19">
    <name type="scientific">Pseudomonas fluorescens</name>
    <dbReference type="NCBI Taxonomy" id="294"/>
    <lineage>
        <taxon>Bacteria</taxon>
        <taxon>Pseudomonadati</taxon>
        <taxon>Pseudomonadota</taxon>
        <taxon>Gammaproteobacteria</taxon>
        <taxon>Pseudomonadales</taxon>
        <taxon>Pseudomonadaceae</taxon>
        <taxon>Pseudomonas</taxon>
    </lineage>
</organism>
<evidence type="ECO:0000256" key="7">
    <source>
        <dbReference type="ARBA" id="ARBA00022840"/>
    </source>
</evidence>
<comment type="caution">
    <text evidence="18">The sequence shown here is derived from an EMBL/GenBank/DDBJ whole genome shotgun (WGS) entry which is preliminary data.</text>
</comment>
<evidence type="ECO:0000256" key="4">
    <source>
        <dbReference type="ARBA" id="ARBA00022801"/>
    </source>
</evidence>
<feature type="domain" description="UvrD-like helicase C-terminal" evidence="17">
    <location>
        <begin position="456"/>
        <end position="718"/>
    </location>
</feature>
<feature type="binding site" evidence="15">
    <location>
        <begin position="2"/>
        <end position="9"/>
    </location>
    <ligand>
        <name>ATP</name>
        <dbReference type="ChEBI" id="CHEBI:30616"/>
    </ligand>
</feature>
<dbReference type="Gene3D" id="3.90.320.10">
    <property type="match status" value="1"/>
</dbReference>
<evidence type="ECO:0000256" key="10">
    <source>
        <dbReference type="ARBA" id="ARBA00023235"/>
    </source>
</evidence>
<evidence type="ECO:0000256" key="8">
    <source>
        <dbReference type="ARBA" id="ARBA00023125"/>
    </source>
</evidence>
<dbReference type="GO" id="GO:0000725">
    <property type="term" value="P:recombinational repair"/>
    <property type="evidence" value="ECO:0007669"/>
    <property type="project" value="TreeGrafter"/>
</dbReference>
<dbReference type="EC" id="5.6.2.4" evidence="12"/>
<dbReference type="Gene3D" id="1.10.486.10">
    <property type="entry name" value="PCRA, domain 4"/>
    <property type="match status" value="1"/>
</dbReference>
<evidence type="ECO:0000256" key="12">
    <source>
        <dbReference type="ARBA" id="ARBA00034808"/>
    </source>
</evidence>
<keyword evidence="4 15" id="KW-0378">Hydrolase</keyword>
<evidence type="ECO:0000256" key="5">
    <source>
        <dbReference type="ARBA" id="ARBA00022806"/>
    </source>
</evidence>
<comment type="catalytic activity">
    <reaction evidence="14">
        <text>ATP + H2O = ADP + phosphate + H(+)</text>
        <dbReference type="Rhea" id="RHEA:13065"/>
        <dbReference type="ChEBI" id="CHEBI:15377"/>
        <dbReference type="ChEBI" id="CHEBI:15378"/>
        <dbReference type="ChEBI" id="CHEBI:30616"/>
        <dbReference type="ChEBI" id="CHEBI:43474"/>
        <dbReference type="ChEBI" id="CHEBI:456216"/>
        <dbReference type="EC" id="5.6.2.4"/>
    </reaction>
</comment>
<dbReference type="AlphaFoldDB" id="A0A161XN58"/>
<dbReference type="GO" id="GO:0004527">
    <property type="term" value="F:exonuclease activity"/>
    <property type="evidence" value="ECO:0007669"/>
    <property type="project" value="UniProtKB-KW"/>
</dbReference>
<keyword evidence="1" id="KW-0540">Nuclease</keyword>
<keyword evidence="10" id="KW-0413">Isomerase</keyword>
<dbReference type="Pfam" id="PF13361">
    <property type="entry name" value="UvrD_C"/>
    <property type="match status" value="2"/>
</dbReference>
<evidence type="ECO:0000256" key="1">
    <source>
        <dbReference type="ARBA" id="ARBA00022722"/>
    </source>
</evidence>
<evidence type="ECO:0000256" key="11">
    <source>
        <dbReference type="ARBA" id="ARBA00034617"/>
    </source>
</evidence>
<dbReference type="PROSITE" id="PS51217">
    <property type="entry name" value="UVRD_HELICASE_CTER"/>
    <property type="match status" value="1"/>
</dbReference>
<dbReference type="InterPro" id="IPR014016">
    <property type="entry name" value="UvrD-like_ATP-bd"/>
</dbReference>
<evidence type="ECO:0000313" key="18">
    <source>
        <dbReference type="EMBL" id="KZN20859.1"/>
    </source>
</evidence>
<sequence length="1083" mass="118793">MAPAGSGKTTQLLLRLLACLTVATRPEEILAITFTNKAAREIVERVVGALVMAAIGVEPTAAHEIPLYRLSRLVLERDKEMGWNLSLNPSRLQIMTFDSYCARLAAMTPIMSGLGGGRTSEDPSLVYREAILETLGSVNDESIPEDLRSALEAVLAFAKNRFELLVPMFGSLLAKRDQWVGDALNLDIETMSNAVSSLVGGAATDAQAAIYRSGMSDAIDLLQRASGELDGFGWAANPTMDNSLEGLAFIRAFSTFILTGDNTLRAVVNVNNGMPAGHEITKAMNALLKSLKGTDASVVKALVTAKTLPDSEYPEQSAAMAKHLTIILRYLMANLMLAFDRTATVDFPEVAQRAIQSLGNDGEIGEALLEEDRIRHLLVDEAQDTSPSQHYLLLKLIEAWEQGDDRTVFFCADRQQSIYLFRGATPDLFNQMVEERAFGPKELEIHHLVVNFRSAPAVVEWNNNTYEQVFGGTDSTFVRSVPFRDYDGGVHLEPITSGPLGEAARVVEIIQEEIARDPEQSIAILVRGRSHLKDILPALKSAGISASGTDIDPIADSQPVSEVIALIRALWHDADKTSWITVLRAAFVGLSWEDILTVTSGHTVIPQALGMEKVRERLSAEGKVRVQRLLDVLESIKSASRGDELVWAARSAWVSLGGVSTVDETEMEDVNTVFSLLLKHTATGDLVDPQAFFNAVAKLYASPKAGQVQIMTIHKSKGLEFDCVIMPGMHKGSAPDDKPLFYWRRVNGHFVLAPNLGGQDDEAPESRLFSFVGKLVKTDIRNEINRLAYVGNTRAVRHLYMLGCVNEAVEGKATKAPDGSLLSCVWGAVGDVFSNAPAMEAVSREIVASVPSKARLDASFKVELPTDCFIPAATNDSLPTENELEDELRESEGHDFRAKTIGIVYHRVVELISKEGGESWTVERLDTKTQAFASMLRREGFPIREIPGAVRKIHELVATTLNSTRGRWLLQKREEGGQEVKISGYRNGRWIHRILDRPFVDDGCYWINDWKTPACPDGMSVEDFVAREVRKYAAKMNEYKQAAIDAGVTLPIRLGLFLAAVDVFVEILESQGGGSLVTHKILP</sequence>
<dbReference type="Gene3D" id="3.40.50.300">
    <property type="entry name" value="P-loop containing nucleotide triphosphate hydrolases"/>
    <property type="match status" value="3"/>
</dbReference>
<dbReference type="GO" id="GO:0005524">
    <property type="term" value="F:ATP binding"/>
    <property type="evidence" value="ECO:0007669"/>
    <property type="project" value="UniProtKB-UniRule"/>
</dbReference>
<dbReference type="GO" id="GO:0003677">
    <property type="term" value="F:DNA binding"/>
    <property type="evidence" value="ECO:0007669"/>
    <property type="project" value="UniProtKB-KW"/>
</dbReference>
<evidence type="ECO:0000256" key="15">
    <source>
        <dbReference type="PROSITE-ProRule" id="PRU00560"/>
    </source>
</evidence>
<dbReference type="EMBL" id="LUKJ01000002">
    <property type="protein sequence ID" value="KZN20859.1"/>
    <property type="molecule type" value="Genomic_DNA"/>
</dbReference>
<name>A0A161XN58_PSEFL</name>
<protein>
    <recommendedName>
        <fullName evidence="12">DNA 3'-5' helicase</fullName>
        <ecNumber evidence="12">5.6.2.4</ecNumber>
    </recommendedName>
    <alternativeName>
        <fullName evidence="13">DNA 3'-5' helicase II</fullName>
    </alternativeName>
</protein>
<dbReference type="PANTHER" id="PTHR11070">
    <property type="entry name" value="UVRD / RECB / PCRA DNA HELICASE FAMILY MEMBER"/>
    <property type="match status" value="1"/>
</dbReference>
<dbReference type="GO" id="GO:0016887">
    <property type="term" value="F:ATP hydrolysis activity"/>
    <property type="evidence" value="ECO:0007669"/>
    <property type="project" value="RHEA"/>
</dbReference>
<keyword evidence="6" id="KW-0269">Exonuclease</keyword>
<dbReference type="GO" id="GO:0033202">
    <property type="term" value="C:DNA helicase complex"/>
    <property type="evidence" value="ECO:0007669"/>
    <property type="project" value="TreeGrafter"/>
</dbReference>
<evidence type="ECO:0000256" key="3">
    <source>
        <dbReference type="ARBA" id="ARBA00022763"/>
    </source>
</evidence>
<reference evidence="19" key="1">
    <citation type="submission" date="2016-03" db="EMBL/GenBank/DDBJ databases">
        <authorList>
            <person name="Ray J."/>
            <person name="Price M."/>
            <person name="Deutschbauer A."/>
        </authorList>
    </citation>
    <scope>NUCLEOTIDE SEQUENCE [LARGE SCALE GENOMIC DNA]</scope>
    <source>
        <strain evidence="19">FW300-N1B4</strain>
    </source>
</reference>
<keyword evidence="8" id="KW-0238">DNA-binding</keyword>
<evidence type="ECO:0000313" key="19">
    <source>
        <dbReference type="Proteomes" id="UP000076489"/>
    </source>
</evidence>
<dbReference type="InterPro" id="IPR011604">
    <property type="entry name" value="PDDEXK-like_dom_sf"/>
</dbReference>
<keyword evidence="2 15" id="KW-0547">Nucleotide-binding</keyword>
<proteinExistence type="predicted"/>
<dbReference type="InterPro" id="IPR014017">
    <property type="entry name" value="DNA_helicase_UvrD-like_C"/>
</dbReference>
<accession>A0A161XN58</accession>
<gene>
    <name evidence="18" type="ORF">A1D17_04230</name>
</gene>
<dbReference type="PROSITE" id="PS51198">
    <property type="entry name" value="UVRD_HELICASE_ATP_BIND"/>
    <property type="match status" value="1"/>
</dbReference>
<dbReference type="SUPFAM" id="SSF52540">
    <property type="entry name" value="P-loop containing nucleoside triphosphate hydrolases"/>
    <property type="match status" value="1"/>
</dbReference>
<evidence type="ECO:0000259" key="16">
    <source>
        <dbReference type="PROSITE" id="PS51198"/>
    </source>
</evidence>
<keyword evidence="7 15" id="KW-0067">ATP-binding</keyword>
<keyword evidence="5 15" id="KW-0347">Helicase</keyword>
<evidence type="ECO:0000259" key="17">
    <source>
        <dbReference type="PROSITE" id="PS51217"/>
    </source>
</evidence>
<keyword evidence="3" id="KW-0227">DNA damage</keyword>
<evidence type="ECO:0000256" key="14">
    <source>
        <dbReference type="ARBA" id="ARBA00048988"/>
    </source>
</evidence>
<keyword evidence="9" id="KW-0234">DNA repair</keyword>
<evidence type="ECO:0000256" key="9">
    <source>
        <dbReference type="ARBA" id="ARBA00023204"/>
    </source>
</evidence>
<evidence type="ECO:0000256" key="6">
    <source>
        <dbReference type="ARBA" id="ARBA00022839"/>
    </source>
</evidence>
<dbReference type="InterPro" id="IPR027417">
    <property type="entry name" value="P-loop_NTPase"/>
</dbReference>